<dbReference type="Pfam" id="PF01738">
    <property type="entry name" value="DLH"/>
    <property type="match status" value="1"/>
</dbReference>
<dbReference type="GO" id="GO:0016787">
    <property type="term" value="F:hydrolase activity"/>
    <property type="evidence" value="ECO:0007669"/>
    <property type="project" value="UniProtKB-KW"/>
</dbReference>
<comment type="caution">
    <text evidence="2">The sequence shown here is derived from an EMBL/GenBank/DDBJ whole genome shotgun (WGS) entry which is preliminary data.</text>
</comment>
<gene>
    <name evidence="2" type="ORF">EDB92DRAFT_1941828</name>
</gene>
<evidence type="ECO:0000259" key="1">
    <source>
        <dbReference type="Pfam" id="PF01738"/>
    </source>
</evidence>
<dbReference type="PANTHER" id="PTHR17630">
    <property type="entry name" value="DIENELACTONE HYDROLASE"/>
    <property type="match status" value="1"/>
</dbReference>
<dbReference type="PANTHER" id="PTHR17630:SF44">
    <property type="entry name" value="PROTEIN AIM2"/>
    <property type="match status" value="1"/>
</dbReference>
<protein>
    <submittedName>
        <fullName evidence="2">Dienelactone hydrolase</fullName>
    </submittedName>
</protein>
<organism evidence="2 3">
    <name type="scientific">Lactarius akahatsu</name>
    <dbReference type="NCBI Taxonomy" id="416441"/>
    <lineage>
        <taxon>Eukaryota</taxon>
        <taxon>Fungi</taxon>
        <taxon>Dikarya</taxon>
        <taxon>Basidiomycota</taxon>
        <taxon>Agaricomycotina</taxon>
        <taxon>Agaricomycetes</taxon>
        <taxon>Russulales</taxon>
        <taxon>Russulaceae</taxon>
        <taxon>Lactarius</taxon>
    </lineage>
</organism>
<dbReference type="EMBL" id="JAKELL010000006">
    <property type="protein sequence ID" value="KAH8998161.1"/>
    <property type="molecule type" value="Genomic_DNA"/>
</dbReference>
<dbReference type="InterPro" id="IPR002925">
    <property type="entry name" value="Dienelactn_hydro"/>
</dbReference>
<dbReference type="Gene3D" id="3.40.50.1820">
    <property type="entry name" value="alpha/beta hydrolase"/>
    <property type="match status" value="1"/>
</dbReference>
<keyword evidence="3" id="KW-1185">Reference proteome</keyword>
<feature type="domain" description="Dienelactone hydrolase" evidence="1">
    <location>
        <begin position="27"/>
        <end position="247"/>
    </location>
</feature>
<proteinExistence type="predicted"/>
<dbReference type="Proteomes" id="UP001201163">
    <property type="component" value="Unassembled WGS sequence"/>
</dbReference>
<dbReference type="AlphaFoldDB" id="A0AAD4QE63"/>
<keyword evidence="2" id="KW-0378">Hydrolase</keyword>
<name>A0AAD4QE63_9AGAM</name>
<reference evidence="2" key="1">
    <citation type="submission" date="2022-01" db="EMBL/GenBank/DDBJ databases">
        <title>Comparative genomics reveals a dynamic genome evolution in the ectomycorrhizal milk-cap (Lactarius) mushrooms.</title>
        <authorList>
            <consortium name="DOE Joint Genome Institute"/>
            <person name="Lebreton A."/>
            <person name="Tang N."/>
            <person name="Kuo A."/>
            <person name="LaButti K."/>
            <person name="Drula E."/>
            <person name="Barry K."/>
            <person name="Clum A."/>
            <person name="Lipzen A."/>
            <person name="Mousain D."/>
            <person name="Ng V."/>
            <person name="Wang R."/>
            <person name="Wang X."/>
            <person name="Dai Y."/>
            <person name="Henrissat B."/>
            <person name="Grigoriev I.V."/>
            <person name="Guerin-Laguette A."/>
            <person name="Yu F."/>
            <person name="Martin F.M."/>
        </authorList>
    </citation>
    <scope>NUCLEOTIDE SEQUENCE</scope>
    <source>
        <strain evidence="2">QP</strain>
    </source>
</reference>
<evidence type="ECO:0000313" key="3">
    <source>
        <dbReference type="Proteomes" id="UP001201163"/>
    </source>
</evidence>
<dbReference type="SUPFAM" id="SSF53474">
    <property type="entry name" value="alpha/beta-Hydrolases"/>
    <property type="match status" value="1"/>
</dbReference>
<evidence type="ECO:0000313" key="2">
    <source>
        <dbReference type="EMBL" id="KAH8998161.1"/>
    </source>
</evidence>
<dbReference type="InterPro" id="IPR029058">
    <property type="entry name" value="AB_hydrolase_fold"/>
</dbReference>
<sequence>MSFCKHCTSGVRHEGTAEGIYEEINGIKTYVATPKTDYPKDKAILFLTDAFGLELDNNLLLIDDFARNGFKVYGPDLFEGDPWTKMRSNLYGFNFDVIKWLSKHTAEHTGERVRTVIEELKSKGITVFGATGYCYGGRLVFDLAFENIIHVSVVSHPTLLEPEDLDTYHAKSKAPLLINSCEIDQQFPKELAETTDEKFAKFEPGYKRTYWEGVSHGFAVRGDLTDPAVAAAKEGAFKATVEWFINHLQ</sequence>
<accession>A0AAD4QE63</accession>